<evidence type="ECO:0000313" key="2">
    <source>
        <dbReference type="Proteomes" id="UP000199470"/>
    </source>
</evidence>
<dbReference type="EMBL" id="FOTW01000007">
    <property type="protein sequence ID" value="SFL73787.1"/>
    <property type="molecule type" value="Genomic_DNA"/>
</dbReference>
<gene>
    <name evidence="1" type="ORF">SAMN02982985_01291</name>
</gene>
<accession>A0A1I4K5A1</accession>
<dbReference type="InterPro" id="IPR010982">
    <property type="entry name" value="Lambda_DNA-bd_dom_sf"/>
</dbReference>
<proteinExistence type="predicted"/>
<dbReference type="InterPro" id="IPR001387">
    <property type="entry name" value="Cro/C1-type_HTH"/>
</dbReference>
<dbReference type="OrthoDB" id="9798416at2"/>
<dbReference type="RefSeq" id="WP_093385279.1">
    <property type="nucleotide sequence ID" value="NZ_FOTW01000007.1"/>
</dbReference>
<dbReference type="AlphaFoldDB" id="A0A1I4K5A1"/>
<dbReference type="InterPro" id="IPR014057">
    <property type="entry name" value="HI1420"/>
</dbReference>
<dbReference type="SUPFAM" id="SSF47413">
    <property type="entry name" value="lambda repressor-like DNA-binding domains"/>
    <property type="match status" value="1"/>
</dbReference>
<dbReference type="Pfam" id="PF21716">
    <property type="entry name" value="dnstrm_HI1420"/>
    <property type="match status" value="1"/>
</dbReference>
<organism evidence="1 2">
    <name type="scientific">Rugamonas rubra</name>
    <dbReference type="NCBI Taxonomy" id="758825"/>
    <lineage>
        <taxon>Bacteria</taxon>
        <taxon>Pseudomonadati</taxon>
        <taxon>Pseudomonadota</taxon>
        <taxon>Betaproteobacteria</taxon>
        <taxon>Burkholderiales</taxon>
        <taxon>Oxalobacteraceae</taxon>
        <taxon>Telluria group</taxon>
        <taxon>Rugamonas</taxon>
    </lineage>
</organism>
<reference evidence="1 2" key="1">
    <citation type="submission" date="2016-10" db="EMBL/GenBank/DDBJ databases">
        <authorList>
            <person name="de Groot N.N."/>
        </authorList>
    </citation>
    <scope>NUCLEOTIDE SEQUENCE [LARGE SCALE GENOMIC DNA]</scope>
    <source>
        <strain evidence="1 2">ATCC 43154</strain>
    </source>
</reference>
<keyword evidence="2" id="KW-1185">Reference proteome</keyword>
<dbReference type="GO" id="GO:0003677">
    <property type="term" value="F:DNA binding"/>
    <property type="evidence" value="ECO:0007669"/>
    <property type="project" value="InterPro"/>
</dbReference>
<dbReference type="Proteomes" id="UP000199470">
    <property type="component" value="Unassembled WGS sequence"/>
</dbReference>
<sequence>MTVKTQTSQPHDEVVADMLRSDPEFRAAMINEVMLDGDHADMLILLRQLTLAEGGMKVIAERTGLNETALYRLMSAKGNPSLKNFSKLLDSLNLQLAVVAKRETVAA</sequence>
<protein>
    <submittedName>
        <fullName evidence="1">Probable addiction module antidote protein</fullName>
    </submittedName>
</protein>
<evidence type="ECO:0000313" key="1">
    <source>
        <dbReference type="EMBL" id="SFL73787.1"/>
    </source>
</evidence>
<name>A0A1I4K5A1_9BURK</name>
<dbReference type="CDD" id="cd00093">
    <property type="entry name" value="HTH_XRE"/>
    <property type="match status" value="1"/>
</dbReference>
<dbReference type="STRING" id="758825.SAMN02982985_01291"/>